<reference evidence="2" key="1">
    <citation type="submission" date="2021-03" db="EMBL/GenBank/DDBJ databases">
        <authorList>
            <person name="Wang G."/>
        </authorList>
    </citation>
    <scope>NUCLEOTIDE SEQUENCE</scope>
    <source>
        <strain evidence="2">KCTC 12899</strain>
    </source>
</reference>
<dbReference type="Proteomes" id="UP000664417">
    <property type="component" value="Unassembled WGS sequence"/>
</dbReference>
<dbReference type="InterPro" id="IPR000182">
    <property type="entry name" value="GNAT_dom"/>
</dbReference>
<organism evidence="2 3">
    <name type="scientific">Acanthopleuribacter pedis</name>
    <dbReference type="NCBI Taxonomy" id="442870"/>
    <lineage>
        <taxon>Bacteria</taxon>
        <taxon>Pseudomonadati</taxon>
        <taxon>Acidobacteriota</taxon>
        <taxon>Holophagae</taxon>
        <taxon>Acanthopleuribacterales</taxon>
        <taxon>Acanthopleuribacteraceae</taxon>
        <taxon>Acanthopleuribacter</taxon>
    </lineage>
</organism>
<dbReference type="AlphaFoldDB" id="A0A8J7U511"/>
<dbReference type="PANTHER" id="PTHR20905">
    <property type="entry name" value="N-ACETYLTRANSFERASE-RELATED"/>
    <property type="match status" value="1"/>
</dbReference>
<evidence type="ECO:0000313" key="3">
    <source>
        <dbReference type="Proteomes" id="UP000664417"/>
    </source>
</evidence>
<sequence length="218" mass="24283">MTVLVEKDGLAFERLTERSFDECIELMASVFSVGEPMTALMGVTEDEFRFFATIFTRKALNEGLPIVARDTQTGALVGFSISEDLGNPEPEEAAHISAKFGPIVGLLDQLVAHFCQSHVLAPGKYVHVFMVGVKPGFKKRSVAFEMMAENMELAKKLGYEAAIGETTSEASARLTEKVGFREVYKINYSEFEFEDRKVFAGLNEACCRLMVRYFSEES</sequence>
<name>A0A8J7U511_9BACT</name>
<dbReference type="EMBL" id="JAFREP010000007">
    <property type="protein sequence ID" value="MBO1318846.1"/>
    <property type="molecule type" value="Genomic_DNA"/>
</dbReference>
<comment type="caution">
    <text evidence="2">The sequence shown here is derived from an EMBL/GenBank/DDBJ whole genome shotgun (WGS) entry which is preliminary data.</text>
</comment>
<accession>A0A8J7U511</accession>
<dbReference type="Pfam" id="PF00583">
    <property type="entry name" value="Acetyltransf_1"/>
    <property type="match status" value="1"/>
</dbReference>
<dbReference type="Gene3D" id="3.40.630.30">
    <property type="match status" value="1"/>
</dbReference>
<keyword evidence="3" id="KW-1185">Reference proteome</keyword>
<dbReference type="GO" id="GO:0008080">
    <property type="term" value="F:N-acetyltransferase activity"/>
    <property type="evidence" value="ECO:0007669"/>
    <property type="project" value="TreeGrafter"/>
</dbReference>
<dbReference type="PROSITE" id="PS51186">
    <property type="entry name" value="GNAT"/>
    <property type="match status" value="1"/>
</dbReference>
<protein>
    <submittedName>
        <fullName evidence="2">GNAT family N-acetyltransferase</fullName>
    </submittedName>
</protein>
<proteinExistence type="predicted"/>
<gene>
    <name evidence="2" type="ORF">J3U88_10260</name>
</gene>
<dbReference type="InterPro" id="IPR016181">
    <property type="entry name" value="Acyl_CoA_acyltransferase"/>
</dbReference>
<dbReference type="SUPFAM" id="SSF55729">
    <property type="entry name" value="Acyl-CoA N-acyltransferases (Nat)"/>
    <property type="match status" value="1"/>
</dbReference>
<dbReference type="PANTHER" id="PTHR20905:SF1">
    <property type="entry name" value="AT07410P-RELATED"/>
    <property type="match status" value="1"/>
</dbReference>
<evidence type="ECO:0000259" key="1">
    <source>
        <dbReference type="PROSITE" id="PS51186"/>
    </source>
</evidence>
<evidence type="ECO:0000313" key="2">
    <source>
        <dbReference type="EMBL" id="MBO1318846.1"/>
    </source>
</evidence>
<feature type="domain" description="N-acetyltransferase" evidence="1">
    <location>
        <begin position="65"/>
        <end position="200"/>
    </location>
</feature>